<evidence type="ECO:0000313" key="2">
    <source>
        <dbReference type="Proteomes" id="UP001148932"/>
    </source>
</evidence>
<gene>
    <name evidence="1" type="ORF">OIN59_23875</name>
</gene>
<dbReference type="EMBL" id="JAPCKI010000023">
    <property type="protein sequence ID" value="MDD2180486.1"/>
    <property type="molecule type" value="Genomic_DNA"/>
</dbReference>
<name>A0ABT5S4Y4_9BURK</name>
<protein>
    <submittedName>
        <fullName evidence="1">Uncharacterized protein</fullName>
    </submittedName>
</protein>
<dbReference type="Proteomes" id="UP001148932">
    <property type="component" value="Unassembled WGS sequence"/>
</dbReference>
<keyword evidence="2" id="KW-1185">Reference proteome</keyword>
<accession>A0ABT5S4Y4</accession>
<proteinExistence type="predicted"/>
<sequence length="230" mass="24419">MTYHRTVPSRELSLAFNDLAFCYLPRAEGLAPSHCADLLCTVDASRFFANGGHHIVFALDCEGGQGSYNPHCGPIFRYGKNLWSAARGVIVFGDGVVMAEGWNGTAMPTLAAIANTSGAGFDPVQHPVFTLRITAGYRRGAFANSMWVEIRAGGSAKSSLLFAGGIEGAEWGWNWMGGSKAAMGGIAAGFVPPAATGCVEELLPRSAPHAVLVMSRFKLRIRRPVGLHGH</sequence>
<organism evidence="1 2">
    <name type="scientific">Acidovorax benzenivorans</name>
    <dbReference type="NCBI Taxonomy" id="2987520"/>
    <lineage>
        <taxon>Bacteria</taxon>
        <taxon>Pseudomonadati</taxon>
        <taxon>Pseudomonadota</taxon>
        <taxon>Betaproteobacteria</taxon>
        <taxon>Burkholderiales</taxon>
        <taxon>Comamonadaceae</taxon>
        <taxon>Acidovorax</taxon>
    </lineage>
</organism>
<evidence type="ECO:0000313" key="1">
    <source>
        <dbReference type="EMBL" id="MDD2180486.1"/>
    </source>
</evidence>
<comment type="caution">
    <text evidence="1">The sequence shown here is derived from an EMBL/GenBank/DDBJ whole genome shotgun (WGS) entry which is preliminary data.</text>
</comment>
<reference evidence="1" key="1">
    <citation type="submission" date="2022-10" db="EMBL/GenBank/DDBJ databases">
        <title>Description of microaerobic benzene degrading bacteria.</title>
        <authorList>
            <person name="Bedics A."/>
            <person name="Tancsics A."/>
            <person name="Banerjee S."/>
        </authorList>
    </citation>
    <scope>NUCLEOTIDE SEQUENCE</scope>
    <source>
        <strain evidence="1">D2M1</strain>
    </source>
</reference>
<dbReference type="RefSeq" id="WP_274114497.1">
    <property type="nucleotide sequence ID" value="NZ_JAPCKI010000023.1"/>
</dbReference>